<dbReference type="AlphaFoldDB" id="A0A917AIZ9"/>
<keyword evidence="7" id="KW-1185">Reference proteome</keyword>
<dbReference type="CDD" id="cd03214">
    <property type="entry name" value="ABC_Iron-Siderophores_B12_Hemin"/>
    <property type="match status" value="1"/>
</dbReference>
<dbReference type="GO" id="GO:0005524">
    <property type="term" value="F:ATP binding"/>
    <property type="evidence" value="ECO:0007669"/>
    <property type="project" value="UniProtKB-KW"/>
</dbReference>
<keyword evidence="2" id="KW-0547">Nucleotide-binding</keyword>
<dbReference type="Proteomes" id="UP000605259">
    <property type="component" value="Unassembled WGS sequence"/>
</dbReference>
<dbReference type="Pfam" id="PF00005">
    <property type="entry name" value="ABC_tran"/>
    <property type="match status" value="1"/>
</dbReference>
<dbReference type="PROSITE" id="PS50893">
    <property type="entry name" value="ABC_TRANSPORTER_2"/>
    <property type="match status" value="1"/>
</dbReference>
<dbReference type="SUPFAM" id="SSF52540">
    <property type="entry name" value="P-loop containing nucleoside triphosphate hydrolases"/>
    <property type="match status" value="1"/>
</dbReference>
<dbReference type="InterPro" id="IPR027417">
    <property type="entry name" value="P-loop_NTPase"/>
</dbReference>
<dbReference type="EMBL" id="BMFK01000001">
    <property type="protein sequence ID" value="GGE55343.1"/>
    <property type="molecule type" value="Genomic_DNA"/>
</dbReference>
<reference evidence="6" key="2">
    <citation type="submission" date="2020-09" db="EMBL/GenBank/DDBJ databases">
        <authorList>
            <person name="Sun Q."/>
            <person name="Zhou Y."/>
        </authorList>
    </citation>
    <scope>NUCLEOTIDE SEQUENCE</scope>
    <source>
        <strain evidence="6">CGMCC 1.12698</strain>
    </source>
</reference>
<keyword evidence="1" id="KW-0813">Transport</keyword>
<dbReference type="RefSeq" id="WP_188386609.1">
    <property type="nucleotide sequence ID" value="NZ_BMFK01000001.1"/>
</dbReference>
<keyword evidence="4" id="KW-1278">Translocase</keyword>
<dbReference type="FunFam" id="3.40.50.300:FF:000134">
    <property type="entry name" value="Iron-enterobactin ABC transporter ATP-binding protein"/>
    <property type="match status" value="1"/>
</dbReference>
<dbReference type="PANTHER" id="PTHR42794:SF1">
    <property type="entry name" value="HEMIN IMPORT ATP-BINDING PROTEIN HMUV"/>
    <property type="match status" value="1"/>
</dbReference>
<organism evidence="6 7">
    <name type="scientific">Priestia taiwanensis</name>
    <dbReference type="NCBI Taxonomy" id="1347902"/>
    <lineage>
        <taxon>Bacteria</taxon>
        <taxon>Bacillati</taxon>
        <taxon>Bacillota</taxon>
        <taxon>Bacilli</taxon>
        <taxon>Bacillales</taxon>
        <taxon>Bacillaceae</taxon>
        <taxon>Priestia</taxon>
    </lineage>
</organism>
<protein>
    <recommendedName>
        <fullName evidence="5">ABC transporter domain-containing protein</fullName>
    </recommendedName>
</protein>
<dbReference type="InterPro" id="IPR003593">
    <property type="entry name" value="AAA+_ATPase"/>
</dbReference>
<feature type="domain" description="ABC transporter" evidence="5">
    <location>
        <begin position="2"/>
        <end position="240"/>
    </location>
</feature>
<dbReference type="GO" id="GO:0016887">
    <property type="term" value="F:ATP hydrolysis activity"/>
    <property type="evidence" value="ECO:0007669"/>
    <property type="project" value="InterPro"/>
</dbReference>
<name>A0A917AIZ9_9BACI</name>
<evidence type="ECO:0000259" key="5">
    <source>
        <dbReference type="PROSITE" id="PS50893"/>
    </source>
</evidence>
<evidence type="ECO:0000256" key="3">
    <source>
        <dbReference type="ARBA" id="ARBA00022840"/>
    </source>
</evidence>
<keyword evidence="3" id="KW-0067">ATP-binding</keyword>
<dbReference type="PANTHER" id="PTHR42794">
    <property type="entry name" value="HEMIN IMPORT ATP-BINDING PROTEIN HMUV"/>
    <property type="match status" value="1"/>
</dbReference>
<sequence length="405" mass="45906">MISVQAVNFAYDGTKQLLKDISFSVQEGEIIGIVGPNGSGKTTLLKLLSRTLSPSSGEVMLQGKNIRTYSQKELAKKIAVLSQKTEESFSYSVYDTVSLGRYAHQQRFLPSWSKEDEETVRAAMQMTEVTHLQNRTLPFLSGGERQRVYLAQALAQEPSLLLLDEPTNHLDMKHSIQLFRFLQTWVEENESTVIAIFHDLNLASMYCNRIFVLEDGEMIVQDTPQHALTETVLQDVYHPIILCEPHPLHEAPIITYAPVIQEKKGPLSYKKEESRFVIEGTEAVKVMSSLHGIKWAREVVYSWDEGDYADREDILHFGLYAKPSRIVTRETKKGDIISVIMTGNKAHVSLFVHGVLADAEYFQYMMMISSLLDIQSVLIASAQYGTHADIQDFIHETMDEVRKQC</sequence>
<accession>A0A917AIZ9</accession>
<dbReference type="SMART" id="SM00382">
    <property type="entry name" value="AAA"/>
    <property type="match status" value="1"/>
</dbReference>
<dbReference type="InterPro" id="IPR003439">
    <property type="entry name" value="ABC_transporter-like_ATP-bd"/>
</dbReference>
<evidence type="ECO:0000313" key="7">
    <source>
        <dbReference type="Proteomes" id="UP000605259"/>
    </source>
</evidence>
<evidence type="ECO:0000256" key="4">
    <source>
        <dbReference type="ARBA" id="ARBA00022967"/>
    </source>
</evidence>
<proteinExistence type="predicted"/>
<evidence type="ECO:0000256" key="1">
    <source>
        <dbReference type="ARBA" id="ARBA00022448"/>
    </source>
</evidence>
<evidence type="ECO:0000313" key="6">
    <source>
        <dbReference type="EMBL" id="GGE55343.1"/>
    </source>
</evidence>
<dbReference type="Gene3D" id="3.40.50.300">
    <property type="entry name" value="P-loop containing nucleotide triphosphate hydrolases"/>
    <property type="match status" value="1"/>
</dbReference>
<evidence type="ECO:0000256" key="2">
    <source>
        <dbReference type="ARBA" id="ARBA00022741"/>
    </source>
</evidence>
<reference evidence="6" key="1">
    <citation type="journal article" date="2014" name="Int. J. Syst. Evol. Microbiol.">
        <title>Complete genome sequence of Corynebacterium casei LMG S-19264T (=DSM 44701T), isolated from a smear-ripened cheese.</title>
        <authorList>
            <consortium name="US DOE Joint Genome Institute (JGI-PGF)"/>
            <person name="Walter F."/>
            <person name="Albersmeier A."/>
            <person name="Kalinowski J."/>
            <person name="Ruckert C."/>
        </authorList>
    </citation>
    <scope>NUCLEOTIDE SEQUENCE</scope>
    <source>
        <strain evidence="6">CGMCC 1.12698</strain>
    </source>
</reference>
<gene>
    <name evidence="6" type="ORF">GCM10007140_02130</name>
</gene>
<comment type="caution">
    <text evidence="6">The sequence shown here is derived from an EMBL/GenBank/DDBJ whole genome shotgun (WGS) entry which is preliminary data.</text>
</comment>